<gene>
    <name evidence="1" type="ORF">MJG53_010961</name>
</gene>
<name>A0ACB9UR14_9CETA</name>
<keyword evidence="2" id="KW-1185">Reference proteome</keyword>
<sequence length="245" mass="25225">MPRELLWLMARSAEQPENGWLSILDTSLPGLLSSSSEPQQSELLSGQSDVPPVAVPVGTGDAGVSFTSLLLLLMVSLVSAGTLLATVLAGILWSGFPLVGTLGGTMPERTELMGNLDGARLVGIAPGGFKLVGNLEGTELPNAELVGTLEGTVLAVIGLLGIPAPLEQMVPSAWSPAPPAEVKPMEEEEVPTDGADTGGPGKRLALGVERAKGWKETVGDTGPWSDVELETTPAVWVLPSSVSCS</sequence>
<evidence type="ECO:0000313" key="1">
    <source>
        <dbReference type="EMBL" id="KAI4578106.1"/>
    </source>
</evidence>
<organism evidence="1 2">
    <name type="scientific">Ovis ammon polii x Ovis aries</name>
    <dbReference type="NCBI Taxonomy" id="2918886"/>
    <lineage>
        <taxon>Eukaryota</taxon>
        <taxon>Metazoa</taxon>
        <taxon>Chordata</taxon>
        <taxon>Craniata</taxon>
        <taxon>Vertebrata</taxon>
        <taxon>Euteleostomi</taxon>
        <taxon>Mammalia</taxon>
        <taxon>Eutheria</taxon>
        <taxon>Laurasiatheria</taxon>
        <taxon>Artiodactyla</taxon>
        <taxon>Ruminantia</taxon>
        <taxon>Pecora</taxon>
        <taxon>Bovidae</taxon>
        <taxon>Caprinae</taxon>
        <taxon>Ovis</taxon>
    </lineage>
</organism>
<dbReference type="EMBL" id="CM043037">
    <property type="protein sequence ID" value="KAI4578106.1"/>
    <property type="molecule type" value="Genomic_DNA"/>
</dbReference>
<accession>A0ACB9UR14</accession>
<proteinExistence type="predicted"/>
<comment type="caution">
    <text evidence="1">The sequence shown here is derived from an EMBL/GenBank/DDBJ whole genome shotgun (WGS) entry which is preliminary data.</text>
</comment>
<dbReference type="Proteomes" id="UP001057279">
    <property type="component" value="Linkage Group LG12"/>
</dbReference>
<evidence type="ECO:0000313" key="2">
    <source>
        <dbReference type="Proteomes" id="UP001057279"/>
    </source>
</evidence>
<protein>
    <submittedName>
        <fullName evidence="1">Uncharacterized protein</fullName>
    </submittedName>
</protein>
<reference evidence="1" key="1">
    <citation type="submission" date="2022-03" db="EMBL/GenBank/DDBJ databases">
        <title>Genomic analyses of argali, domestic sheep and their hybrids provide insights into chromosomal evolution, heterosis and genetic basis of agronomic traits.</title>
        <authorList>
            <person name="Li M."/>
        </authorList>
    </citation>
    <scope>NUCLEOTIDE SEQUENCE</scope>
    <source>
        <strain evidence="1">F1 hybrid</strain>
    </source>
</reference>